<dbReference type="SUPFAM" id="SSF52922">
    <property type="entry name" value="TK C-terminal domain-like"/>
    <property type="match status" value="1"/>
</dbReference>
<keyword evidence="9 11" id="KW-0414">Isoprene biosynthesis</keyword>
<dbReference type="GO" id="GO:0000287">
    <property type="term" value="F:magnesium ion binding"/>
    <property type="evidence" value="ECO:0007669"/>
    <property type="project" value="UniProtKB-UniRule"/>
</dbReference>
<dbReference type="InterPro" id="IPR029061">
    <property type="entry name" value="THDP-binding"/>
</dbReference>
<dbReference type="SUPFAM" id="SSF52518">
    <property type="entry name" value="Thiamin diphosphate-binding fold (THDP-binding)"/>
    <property type="match status" value="2"/>
</dbReference>
<dbReference type="EC" id="2.2.1.7" evidence="11"/>
<keyword evidence="6 11" id="KW-0460">Magnesium</keyword>
<feature type="binding site" evidence="11">
    <location>
        <position position="367"/>
    </location>
    <ligand>
        <name>thiamine diphosphate</name>
        <dbReference type="ChEBI" id="CHEBI:58937"/>
    </ligand>
</feature>
<comment type="caution">
    <text evidence="13">The sequence shown here is derived from an EMBL/GenBank/DDBJ whole genome shotgun (WGS) entry which is preliminary data.</text>
</comment>
<evidence type="ECO:0000256" key="8">
    <source>
        <dbReference type="ARBA" id="ARBA00023052"/>
    </source>
</evidence>
<feature type="binding site" evidence="11">
    <location>
        <position position="73"/>
    </location>
    <ligand>
        <name>thiamine diphosphate</name>
        <dbReference type="ChEBI" id="CHEBI:58937"/>
    </ligand>
</feature>
<dbReference type="InterPro" id="IPR005475">
    <property type="entry name" value="Transketolase-like_Pyr-bd"/>
</dbReference>
<evidence type="ECO:0000259" key="12">
    <source>
        <dbReference type="SMART" id="SM00861"/>
    </source>
</evidence>
<keyword evidence="7 11" id="KW-0784">Thiamine biosynthesis</keyword>
<comment type="cofactor">
    <cofactor evidence="11">
        <name>Mg(2+)</name>
        <dbReference type="ChEBI" id="CHEBI:18420"/>
    </cofactor>
    <text evidence="11">Binds 1 Mg(2+) ion per subunit.</text>
</comment>
<dbReference type="GO" id="GO:0030976">
    <property type="term" value="F:thiamine pyrophosphate binding"/>
    <property type="evidence" value="ECO:0007669"/>
    <property type="project" value="UniProtKB-UniRule"/>
</dbReference>
<dbReference type="InterPro" id="IPR049557">
    <property type="entry name" value="Transketolase_CS"/>
</dbReference>
<feature type="domain" description="Transketolase-like pyrimidine-binding" evidence="12">
    <location>
        <begin position="316"/>
        <end position="480"/>
    </location>
</feature>
<dbReference type="Pfam" id="PF13292">
    <property type="entry name" value="DXP_synthase_N"/>
    <property type="match status" value="1"/>
</dbReference>
<comment type="cofactor">
    <cofactor evidence="11">
        <name>thiamine diphosphate</name>
        <dbReference type="ChEBI" id="CHEBI:58937"/>
    </cofactor>
    <text evidence="11">Binds 1 thiamine pyrophosphate per subunit.</text>
</comment>
<evidence type="ECO:0000256" key="3">
    <source>
        <dbReference type="ARBA" id="ARBA00011738"/>
    </source>
</evidence>
<sequence length="631" mass="68664">MSFLNNINSPADLKQISRSDLPAVAAEIRKVIVDVVSKNGGHLASSLGAVELAIAIHYVFDTPDDKIVWDVGHQAYAHKLLTGRRKQFHTLRQHNGISGFTCMKESPYDSFTTGHSSTSISAGLGMACAKRLKKKTSRVVAVIGDGSMTAGIAYEGLNQAGDMHKNFLVILNDNDMSIARNVGALSSRLSRTFSAKYMQDLRKELGAFLKSMPKIGEDVYQFAKRSKESFKTFITPGILFEAFNFEYFGPIKGHKLDHLIDILNNIKNIDEPVLLHVITKKGKGYPPAEKNPVCFHGIGSFDAKTGNCIGKKESTPTYTEVFGEIMVKLAENDKRIVAVTAAMPEGTGLVKFAEAYPDRFFDVGIAEQHGVTFAAGMAAEGLRPVVAIYSTFLQRAYDQVLHDVCIEALPVIFALDRGGVVGEDGRTHQGLFDFSYLRSLPNMVVMAPKDENELCRMLVTALAHNGPIAFRYPRGRAAGVKIEENITPIPIGKGEILKKGDDVLILAIGSSVCEALSAHLTLAKQDINATIVNCRFVKPIDTGLICSLTKKIPRIITVEENVRQGGFGSAVLECLNDEGITGFCLERIGIPDTFVEHGSQEFLRKKYQIDASAIVNTAKTPAITVPTAGPS</sequence>
<comment type="subunit">
    <text evidence="3 11">Homodimer.</text>
</comment>
<evidence type="ECO:0000313" key="13">
    <source>
        <dbReference type="EMBL" id="MBC8200329.1"/>
    </source>
</evidence>
<dbReference type="Proteomes" id="UP000603545">
    <property type="component" value="Unassembled WGS sequence"/>
</dbReference>
<keyword evidence="5 11" id="KW-0479">Metal-binding</keyword>
<dbReference type="FunFam" id="3.40.50.920:FF:000002">
    <property type="entry name" value="1-deoxy-D-xylulose-5-phosphate synthase"/>
    <property type="match status" value="1"/>
</dbReference>
<dbReference type="GO" id="GO:0009228">
    <property type="term" value="P:thiamine biosynthetic process"/>
    <property type="evidence" value="ECO:0007669"/>
    <property type="project" value="UniProtKB-UniRule"/>
</dbReference>
<comment type="similarity">
    <text evidence="2 11">Belongs to the transketolase family. DXPS subfamily.</text>
</comment>
<dbReference type="SMART" id="SM00861">
    <property type="entry name" value="Transket_pyr"/>
    <property type="match status" value="1"/>
</dbReference>
<dbReference type="InterPro" id="IPR009014">
    <property type="entry name" value="Transketo_C/PFOR_II"/>
</dbReference>
<dbReference type="Pfam" id="PF02779">
    <property type="entry name" value="Transket_pyr"/>
    <property type="match status" value="1"/>
</dbReference>
<evidence type="ECO:0000256" key="9">
    <source>
        <dbReference type="ARBA" id="ARBA00023229"/>
    </source>
</evidence>
<reference evidence="13 14" key="1">
    <citation type="submission" date="2020-08" db="EMBL/GenBank/DDBJ databases">
        <title>Bridging the membrane lipid divide: bacteria of the FCB group superphylum have the potential to synthesize archaeal ether lipids.</title>
        <authorList>
            <person name="Villanueva L."/>
            <person name="Von Meijenfeldt F.A.B."/>
            <person name="Westbye A.B."/>
            <person name="Yadav S."/>
            <person name="Hopmans E.C."/>
            <person name="Dutilh B.E."/>
            <person name="Sinninghe Damste J.S."/>
        </authorList>
    </citation>
    <scope>NUCLEOTIDE SEQUENCE [LARGE SCALE GENOMIC DNA]</scope>
    <source>
        <strain evidence="13">NIOZ-UU82</strain>
    </source>
</reference>
<name>A0A8J6N6B9_9BACT</name>
<feature type="binding site" evidence="11">
    <location>
        <begin position="114"/>
        <end position="116"/>
    </location>
    <ligand>
        <name>thiamine diphosphate</name>
        <dbReference type="ChEBI" id="CHEBI:58937"/>
    </ligand>
</feature>
<dbReference type="Gene3D" id="3.40.50.970">
    <property type="match status" value="2"/>
</dbReference>
<dbReference type="EMBL" id="JACNLL010000096">
    <property type="protein sequence ID" value="MBC8200329.1"/>
    <property type="molecule type" value="Genomic_DNA"/>
</dbReference>
<dbReference type="Gene3D" id="3.40.50.920">
    <property type="match status" value="1"/>
</dbReference>
<accession>A0A8J6N6B9</accession>
<dbReference type="GO" id="GO:0019288">
    <property type="term" value="P:isopentenyl diphosphate biosynthetic process, methylerythritol 4-phosphate pathway"/>
    <property type="evidence" value="ECO:0007669"/>
    <property type="project" value="TreeGrafter"/>
</dbReference>
<dbReference type="GO" id="GO:0005829">
    <property type="term" value="C:cytosol"/>
    <property type="evidence" value="ECO:0007669"/>
    <property type="project" value="TreeGrafter"/>
</dbReference>
<dbReference type="HAMAP" id="MF_00315">
    <property type="entry name" value="DXP_synth"/>
    <property type="match status" value="1"/>
</dbReference>
<dbReference type="PANTHER" id="PTHR43322">
    <property type="entry name" value="1-D-DEOXYXYLULOSE 5-PHOSPHATE SYNTHASE-RELATED"/>
    <property type="match status" value="1"/>
</dbReference>
<feature type="binding site" evidence="11">
    <location>
        <position position="174"/>
    </location>
    <ligand>
        <name>thiamine diphosphate</name>
        <dbReference type="ChEBI" id="CHEBI:58937"/>
    </ligand>
</feature>
<feature type="binding site" evidence="11">
    <location>
        <position position="145"/>
    </location>
    <ligand>
        <name>Mg(2+)</name>
        <dbReference type="ChEBI" id="CHEBI:18420"/>
    </ligand>
</feature>
<dbReference type="InterPro" id="IPR033248">
    <property type="entry name" value="Transketolase_C"/>
</dbReference>
<proteinExistence type="inferred from homology"/>
<feature type="binding site" evidence="11">
    <location>
        <position position="174"/>
    </location>
    <ligand>
        <name>Mg(2+)</name>
        <dbReference type="ChEBI" id="CHEBI:18420"/>
    </ligand>
</feature>
<dbReference type="NCBIfam" id="NF003933">
    <property type="entry name" value="PRK05444.2-2"/>
    <property type="match status" value="1"/>
</dbReference>
<protein>
    <recommendedName>
        <fullName evidence="11">1-deoxy-D-xylulose-5-phosphate synthase</fullName>
        <ecNumber evidence="11">2.2.1.7</ecNumber>
    </recommendedName>
    <alternativeName>
        <fullName evidence="11">1-deoxyxylulose-5-phosphate synthase</fullName>
        <shortName evidence="11">DXP synthase</shortName>
        <shortName evidence="11">DXPS</shortName>
    </alternativeName>
</protein>
<dbReference type="UniPathway" id="UPA00064">
    <property type="reaction ID" value="UER00091"/>
</dbReference>
<keyword evidence="4 11" id="KW-0808">Transferase</keyword>
<dbReference type="GO" id="GO:0016114">
    <property type="term" value="P:terpenoid biosynthetic process"/>
    <property type="evidence" value="ECO:0007669"/>
    <property type="project" value="UniProtKB-UniRule"/>
</dbReference>
<dbReference type="CDD" id="cd07033">
    <property type="entry name" value="TPP_PYR_DXS_TK_like"/>
    <property type="match status" value="1"/>
</dbReference>
<dbReference type="AlphaFoldDB" id="A0A8J6N6B9"/>
<dbReference type="PROSITE" id="PS00801">
    <property type="entry name" value="TRANSKETOLASE_1"/>
    <property type="match status" value="1"/>
</dbReference>
<evidence type="ECO:0000256" key="6">
    <source>
        <dbReference type="ARBA" id="ARBA00022842"/>
    </source>
</evidence>
<dbReference type="FunFam" id="3.40.50.970:FF:000005">
    <property type="entry name" value="1-deoxy-D-xylulose-5-phosphate synthase"/>
    <property type="match status" value="1"/>
</dbReference>
<evidence type="ECO:0000313" key="14">
    <source>
        <dbReference type="Proteomes" id="UP000603545"/>
    </source>
</evidence>
<dbReference type="GO" id="GO:0008661">
    <property type="term" value="F:1-deoxy-D-xylulose-5-phosphate synthase activity"/>
    <property type="evidence" value="ECO:0007669"/>
    <property type="project" value="UniProtKB-UniRule"/>
</dbReference>
<evidence type="ECO:0000256" key="5">
    <source>
        <dbReference type="ARBA" id="ARBA00022723"/>
    </source>
</evidence>
<evidence type="ECO:0000256" key="2">
    <source>
        <dbReference type="ARBA" id="ARBA00011081"/>
    </source>
</evidence>
<dbReference type="Pfam" id="PF02780">
    <property type="entry name" value="Transketolase_C"/>
    <property type="match status" value="1"/>
</dbReference>
<gene>
    <name evidence="11" type="primary">dxs</name>
    <name evidence="13" type="ORF">H8E80_09875</name>
</gene>
<feature type="binding site" evidence="11">
    <location>
        <begin position="146"/>
        <end position="147"/>
    </location>
    <ligand>
        <name>thiamine diphosphate</name>
        <dbReference type="ChEBI" id="CHEBI:58937"/>
    </ligand>
</feature>
<dbReference type="InterPro" id="IPR005477">
    <property type="entry name" value="Dxylulose-5-P_synthase"/>
</dbReference>
<evidence type="ECO:0000256" key="10">
    <source>
        <dbReference type="ARBA" id="ARBA00055605"/>
    </source>
</evidence>
<comment type="pathway">
    <text evidence="1 11">Metabolic intermediate biosynthesis; 1-deoxy-D-xylulose 5-phosphate biosynthesis; 1-deoxy-D-xylulose 5-phosphate from D-glyceraldehyde 3-phosphate and pyruvate: step 1/1.</text>
</comment>
<comment type="catalytic activity">
    <reaction evidence="11">
        <text>D-glyceraldehyde 3-phosphate + pyruvate + H(+) = 1-deoxy-D-xylulose 5-phosphate + CO2</text>
        <dbReference type="Rhea" id="RHEA:12605"/>
        <dbReference type="ChEBI" id="CHEBI:15361"/>
        <dbReference type="ChEBI" id="CHEBI:15378"/>
        <dbReference type="ChEBI" id="CHEBI:16526"/>
        <dbReference type="ChEBI" id="CHEBI:57792"/>
        <dbReference type="ChEBI" id="CHEBI:59776"/>
        <dbReference type="EC" id="2.2.1.7"/>
    </reaction>
</comment>
<keyword evidence="8 11" id="KW-0786">Thiamine pyrophosphate</keyword>
<evidence type="ECO:0000256" key="11">
    <source>
        <dbReference type="HAMAP-Rule" id="MF_00315"/>
    </source>
</evidence>
<dbReference type="NCBIfam" id="TIGR00204">
    <property type="entry name" value="dxs"/>
    <property type="match status" value="1"/>
</dbReference>
<organism evidence="13 14">
    <name type="scientific">Candidatus Desulfaltia bathyphila</name>
    <dbReference type="NCBI Taxonomy" id="2841697"/>
    <lineage>
        <taxon>Bacteria</taxon>
        <taxon>Pseudomonadati</taxon>
        <taxon>Thermodesulfobacteriota</taxon>
        <taxon>Desulfobacteria</taxon>
        <taxon>Desulfobacterales</taxon>
        <taxon>Desulfobacterales incertae sedis</taxon>
        <taxon>Candidatus Desulfaltia</taxon>
    </lineage>
</organism>
<evidence type="ECO:0000256" key="4">
    <source>
        <dbReference type="ARBA" id="ARBA00022679"/>
    </source>
</evidence>
<dbReference type="CDD" id="cd02007">
    <property type="entry name" value="TPP_DXS"/>
    <property type="match status" value="1"/>
</dbReference>
<evidence type="ECO:0000256" key="1">
    <source>
        <dbReference type="ARBA" id="ARBA00004980"/>
    </source>
</evidence>
<feature type="binding site" evidence="11">
    <location>
        <position position="285"/>
    </location>
    <ligand>
        <name>thiamine diphosphate</name>
        <dbReference type="ChEBI" id="CHEBI:58937"/>
    </ligand>
</feature>
<comment type="function">
    <text evidence="10 11">Catalyzes the acyloin condensation reaction between C atoms 2 and 3 of pyruvate and glyceraldehyde 3-phosphate to yield 1-deoxy-D-xylulose-5-phosphate (DXP).</text>
</comment>
<evidence type="ECO:0000256" key="7">
    <source>
        <dbReference type="ARBA" id="ARBA00022977"/>
    </source>
</evidence>
<dbReference type="PANTHER" id="PTHR43322:SF5">
    <property type="entry name" value="1-DEOXY-D-XYLULOSE-5-PHOSPHATE SYNTHASE, CHLOROPLASTIC"/>
    <property type="match status" value="1"/>
</dbReference>